<dbReference type="Gene3D" id="3.40.50.11110">
    <property type="entry name" value="Sialyltransferase, C-terminal GT-B Rossman nucleotide-binding domain"/>
    <property type="match status" value="1"/>
</dbReference>
<protein>
    <submittedName>
        <fullName evidence="1">Putative N-acetylneuraminic acid synthase-like protein</fullName>
    </submittedName>
</protein>
<dbReference type="Pfam" id="PF07922">
    <property type="entry name" value="Glyco_transf_52"/>
    <property type="match status" value="1"/>
</dbReference>
<dbReference type="EMBL" id="LS483452">
    <property type="protein sequence ID" value="SQH74669.1"/>
    <property type="molecule type" value="Genomic_DNA"/>
</dbReference>
<evidence type="ECO:0000313" key="1">
    <source>
        <dbReference type="EMBL" id="SQH74669.1"/>
    </source>
</evidence>
<evidence type="ECO:0000313" key="2">
    <source>
        <dbReference type="Proteomes" id="UP000250123"/>
    </source>
</evidence>
<organism evidence="1 2">
    <name type="scientific">Shewanella benthica</name>
    <dbReference type="NCBI Taxonomy" id="43661"/>
    <lineage>
        <taxon>Bacteria</taxon>
        <taxon>Pseudomonadati</taxon>
        <taxon>Pseudomonadota</taxon>
        <taxon>Gammaproteobacteria</taxon>
        <taxon>Alteromonadales</taxon>
        <taxon>Shewanellaceae</taxon>
        <taxon>Shewanella</taxon>
    </lineage>
</organism>
<accession>A0A330LWH3</accession>
<sequence>MNVLERLGVNSDNILVYESTYYSLFLYLLCDDNWQQRDFLIFADRISFDTITRIKKYANVLDETYRFIPRPMPKFLKNPKYYISRKIEQKQLFDGYDFCIGDARQINNWLIDIKRIQIEDGTLTRHELVFGDKKRGLFEYLCLKEPNKVKRIDKFVIAAEIEPHVDFKGKVETIDFFALWRNKSLQDKAEILDIFNVDADLFSGINRDFSVLFTQPFSETTKGYKEADKVDGYRELVTGLGIEEAKLVIKPHPKEVTDYSLHFPLARVLKPSFPSELMPILNVHLDKVVSLSSTAGSCFKGFCNEIIYAKAPEYFKMPKKLRDSINKLEL</sequence>
<gene>
    <name evidence="1" type="ORF">SHEWBE_0692</name>
</gene>
<name>A0A330LWH3_9GAMM</name>
<dbReference type="InterPro" id="IPR012477">
    <property type="entry name" value="Glyco_transf_52"/>
</dbReference>
<proteinExistence type="predicted"/>
<dbReference type="Proteomes" id="UP000250123">
    <property type="component" value="Chromosome SHEWBE"/>
</dbReference>
<dbReference type="KEGG" id="sbk:SHEWBE_0692"/>
<dbReference type="RefSeq" id="WP_112351461.1">
    <property type="nucleotide sequence ID" value="NZ_LS483452.1"/>
</dbReference>
<dbReference type="OrthoDB" id="88385at2"/>
<dbReference type="AlphaFoldDB" id="A0A330LWH3"/>
<reference evidence="2" key="1">
    <citation type="submission" date="2018-06" db="EMBL/GenBank/DDBJ databases">
        <authorList>
            <person name="Cea G.-C."/>
            <person name="William W."/>
        </authorList>
    </citation>
    <scope>NUCLEOTIDE SEQUENCE [LARGE SCALE GENOMIC DNA]</scope>
    <source>
        <strain evidence="2">DB21MT-2</strain>
    </source>
</reference>